<feature type="region of interest" description="Disordered" evidence="1">
    <location>
        <begin position="220"/>
        <end position="245"/>
    </location>
</feature>
<name>A0AAN9LGJ4_PHACN</name>
<protein>
    <submittedName>
        <fullName evidence="2">Uncharacterized protein</fullName>
    </submittedName>
</protein>
<reference evidence="2 3" key="1">
    <citation type="submission" date="2024-01" db="EMBL/GenBank/DDBJ databases">
        <title>The genomes of 5 underutilized Papilionoideae crops provide insights into root nodulation and disease resistanc.</title>
        <authorList>
            <person name="Jiang F."/>
        </authorList>
    </citation>
    <scope>NUCLEOTIDE SEQUENCE [LARGE SCALE GENOMIC DNA]</scope>
    <source>
        <strain evidence="2">JINMINGXINNONG_FW02</strain>
        <tissue evidence="2">Leaves</tissue>
    </source>
</reference>
<keyword evidence="3" id="KW-1185">Reference proteome</keyword>
<evidence type="ECO:0000256" key="1">
    <source>
        <dbReference type="SAM" id="MobiDB-lite"/>
    </source>
</evidence>
<comment type="caution">
    <text evidence="2">The sequence shown here is derived from an EMBL/GenBank/DDBJ whole genome shotgun (WGS) entry which is preliminary data.</text>
</comment>
<dbReference type="AlphaFoldDB" id="A0AAN9LGJ4"/>
<evidence type="ECO:0000313" key="3">
    <source>
        <dbReference type="Proteomes" id="UP001374584"/>
    </source>
</evidence>
<evidence type="ECO:0000313" key="2">
    <source>
        <dbReference type="EMBL" id="KAK7333789.1"/>
    </source>
</evidence>
<dbReference type="Proteomes" id="UP001374584">
    <property type="component" value="Unassembled WGS sequence"/>
</dbReference>
<sequence>MYPPPSSCTFAKLTELPLRTLAVKKGSEGNEQRAIMVEKISFWVKDENIKWLENSYVGRMLEMGKKYVLMSEGVVKKTIDENKCVLVKASEVGSDEKVGVDFFESECYDYGEQKEEGDRGGEDQYVQFPIKEHFALGGGACNSRASEREEDLIGFGLPKNHLCEGSRSSGSWVSAQMKRRLNSQGASKYHTVAGDDVEYEKSKQRWWRKLSLSGSRVEIGDSAKKKGGEPTVETTPLCCNMGDAS</sequence>
<accession>A0AAN9LGJ4</accession>
<dbReference type="EMBL" id="JAYMYR010000011">
    <property type="protein sequence ID" value="KAK7333789.1"/>
    <property type="molecule type" value="Genomic_DNA"/>
</dbReference>
<proteinExistence type="predicted"/>
<organism evidence="2 3">
    <name type="scientific">Phaseolus coccineus</name>
    <name type="common">Scarlet runner bean</name>
    <name type="synonym">Phaseolus multiflorus</name>
    <dbReference type="NCBI Taxonomy" id="3886"/>
    <lineage>
        <taxon>Eukaryota</taxon>
        <taxon>Viridiplantae</taxon>
        <taxon>Streptophyta</taxon>
        <taxon>Embryophyta</taxon>
        <taxon>Tracheophyta</taxon>
        <taxon>Spermatophyta</taxon>
        <taxon>Magnoliopsida</taxon>
        <taxon>eudicotyledons</taxon>
        <taxon>Gunneridae</taxon>
        <taxon>Pentapetalae</taxon>
        <taxon>rosids</taxon>
        <taxon>fabids</taxon>
        <taxon>Fabales</taxon>
        <taxon>Fabaceae</taxon>
        <taxon>Papilionoideae</taxon>
        <taxon>50 kb inversion clade</taxon>
        <taxon>NPAAA clade</taxon>
        <taxon>indigoferoid/millettioid clade</taxon>
        <taxon>Phaseoleae</taxon>
        <taxon>Phaseolus</taxon>
    </lineage>
</organism>
<gene>
    <name evidence="2" type="ORF">VNO80_30568</name>
</gene>